<evidence type="ECO:0000256" key="1">
    <source>
        <dbReference type="SAM" id="MobiDB-lite"/>
    </source>
</evidence>
<feature type="region of interest" description="Disordered" evidence="1">
    <location>
        <begin position="206"/>
        <end position="231"/>
    </location>
</feature>
<feature type="compositionally biased region" description="Low complexity" evidence="1">
    <location>
        <begin position="215"/>
        <end position="224"/>
    </location>
</feature>
<dbReference type="AlphaFoldDB" id="A0A9P0FDL5"/>
<dbReference type="Proteomes" id="UP001154078">
    <property type="component" value="Chromosome 2"/>
</dbReference>
<proteinExistence type="predicted"/>
<accession>A0A9P0FDL5</accession>
<name>A0A9P0FDL5_BRAAE</name>
<dbReference type="OrthoDB" id="10617433at2759"/>
<protein>
    <submittedName>
        <fullName evidence="2">Uncharacterized protein</fullName>
    </submittedName>
</protein>
<evidence type="ECO:0000313" key="3">
    <source>
        <dbReference type="Proteomes" id="UP001154078"/>
    </source>
</evidence>
<reference evidence="2" key="1">
    <citation type="submission" date="2021-12" db="EMBL/GenBank/DDBJ databases">
        <authorList>
            <person name="King R."/>
        </authorList>
    </citation>
    <scope>NUCLEOTIDE SEQUENCE</scope>
</reference>
<gene>
    <name evidence="2" type="ORF">MELIAE_LOCUS2942</name>
</gene>
<organism evidence="2 3">
    <name type="scientific">Brassicogethes aeneus</name>
    <name type="common">Rape pollen beetle</name>
    <name type="synonym">Meligethes aeneus</name>
    <dbReference type="NCBI Taxonomy" id="1431903"/>
    <lineage>
        <taxon>Eukaryota</taxon>
        <taxon>Metazoa</taxon>
        <taxon>Ecdysozoa</taxon>
        <taxon>Arthropoda</taxon>
        <taxon>Hexapoda</taxon>
        <taxon>Insecta</taxon>
        <taxon>Pterygota</taxon>
        <taxon>Neoptera</taxon>
        <taxon>Endopterygota</taxon>
        <taxon>Coleoptera</taxon>
        <taxon>Polyphaga</taxon>
        <taxon>Cucujiformia</taxon>
        <taxon>Nitidulidae</taxon>
        <taxon>Meligethinae</taxon>
        <taxon>Brassicogethes</taxon>
    </lineage>
</organism>
<evidence type="ECO:0000313" key="2">
    <source>
        <dbReference type="EMBL" id="CAH0550025.1"/>
    </source>
</evidence>
<feature type="region of interest" description="Disordered" evidence="1">
    <location>
        <begin position="93"/>
        <end position="114"/>
    </location>
</feature>
<dbReference type="EMBL" id="OV121133">
    <property type="protein sequence ID" value="CAH0550025.1"/>
    <property type="molecule type" value="Genomic_DNA"/>
</dbReference>
<keyword evidence="3" id="KW-1185">Reference proteome</keyword>
<sequence>MTESKKTLSLKGPILVPKAVAQEYGKSRRYFSNEQEEELYKSHYKDVKVDVPNLQEVSTPQKSLEHKEIYVASVKSVTYDHYHPEVFSGLNIHPPVKPTRKPEEDNNDIIDSPVDNLSSIKEKQIKPHKIRNISRTASIRNQGDSIMNAIDESELFPELDIIPQVEVTESQQRIVNDNLKMMDEYRNYLSYGSTASRILPSRGLMPQGALEKSSSESSMTSFNSRDSQTEVQSVERKKCLIL</sequence>